<dbReference type="PANTHER" id="PTHR46161">
    <property type="entry name" value="NUCLEOSIDE DIPHOSPHATE KINASE"/>
    <property type="match status" value="1"/>
</dbReference>
<dbReference type="GO" id="GO:0004550">
    <property type="term" value="F:nucleoside diphosphate kinase activity"/>
    <property type="evidence" value="ECO:0007669"/>
    <property type="project" value="InterPro"/>
</dbReference>
<evidence type="ECO:0000256" key="7">
    <source>
        <dbReference type="RuleBase" id="RU004011"/>
    </source>
</evidence>
<dbReference type="Proteomes" id="UP000887569">
    <property type="component" value="Unplaced"/>
</dbReference>
<dbReference type="GO" id="GO:0006228">
    <property type="term" value="P:UTP biosynthetic process"/>
    <property type="evidence" value="ECO:0007669"/>
    <property type="project" value="InterPro"/>
</dbReference>
<evidence type="ECO:0000313" key="10">
    <source>
        <dbReference type="WBParaSite" id="PgR009X_g220_t02"/>
    </source>
</evidence>
<dbReference type="WBParaSite" id="PgR009X_g220_t02">
    <property type="protein sequence ID" value="PgR009X_g220_t02"/>
    <property type="gene ID" value="PgR009X_g220"/>
</dbReference>
<evidence type="ECO:0000256" key="1">
    <source>
        <dbReference type="ARBA" id="ARBA00008142"/>
    </source>
</evidence>
<dbReference type="GO" id="GO:0006241">
    <property type="term" value="P:CTP biosynthetic process"/>
    <property type="evidence" value="ECO:0007669"/>
    <property type="project" value="InterPro"/>
</dbReference>
<keyword evidence="4" id="KW-0418">Kinase</keyword>
<dbReference type="SMART" id="SM00562">
    <property type="entry name" value="NDK"/>
    <property type="match status" value="1"/>
</dbReference>
<evidence type="ECO:0000256" key="2">
    <source>
        <dbReference type="ARBA" id="ARBA00022679"/>
    </source>
</evidence>
<dbReference type="GO" id="GO:0005524">
    <property type="term" value="F:ATP binding"/>
    <property type="evidence" value="ECO:0007669"/>
    <property type="project" value="UniProtKB-KW"/>
</dbReference>
<dbReference type="InterPro" id="IPR034907">
    <property type="entry name" value="NDK-like_dom"/>
</dbReference>
<dbReference type="PROSITE" id="PS51374">
    <property type="entry name" value="NDPK_LIKE"/>
    <property type="match status" value="1"/>
</dbReference>
<keyword evidence="3" id="KW-0547">Nucleotide-binding</keyword>
<sequence>PMNAIVTRVASFMYFRRMVSMTFAMIKPEAVAFPHVAMSPISNATPPSASRRRQLPPFMTASPVNSLSSSLSELIRRLINKAIFRRISSGGLEVVGAKRIQLSANDAKELYGIHRDKFFYERLIRHVTSGPVIVMQLRSKNDDAIECWRRLMGPSKLLKSLKESERTSLRAQFAISDTRNLVHGADSTQRAVVEMRLFAPYPPLHLNNILAHSVQ</sequence>
<keyword evidence="2" id="KW-0808">Transferase</keyword>
<comment type="similarity">
    <text evidence="1 6 7">Belongs to the NDK family.</text>
</comment>
<dbReference type="InterPro" id="IPR036850">
    <property type="entry name" value="NDK-like_dom_sf"/>
</dbReference>
<dbReference type="InterPro" id="IPR001564">
    <property type="entry name" value="Nucleoside_diP_kinase"/>
</dbReference>
<evidence type="ECO:0000313" key="9">
    <source>
        <dbReference type="Proteomes" id="UP000887569"/>
    </source>
</evidence>
<dbReference type="Pfam" id="PF00334">
    <property type="entry name" value="NDK"/>
    <property type="match status" value="1"/>
</dbReference>
<proteinExistence type="inferred from homology"/>
<feature type="domain" description="Nucleoside diphosphate kinase-like" evidence="8">
    <location>
        <begin position="76"/>
        <end position="208"/>
    </location>
</feature>
<dbReference type="PRINTS" id="PR01243">
    <property type="entry name" value="NUCDPKINASE"/>
</dbReference>
<name>A0A915AJ33_PARUN</name>
<organism evidence="9 10">
    <name type="scientific">Parascaris univalens</name>
    <name type="common">Nematode worm</name>
    <dbReference type="NCBI Taxonomy" id="6257"/>
    <lineage>
        <taxon>Eukaryota</taxon>
        <taxon>Metazoa</taxon>
        <taxon>Ecdysozoa</taxon>
        <taxon>Nematoda</taxon>
        <taxon>Chromadorea</taxon>
        <taxon>Rhabditida</taxon>
        <taxon>Spirurina</taxon>
        <taxon>Ascaridomorpha</taxon>
        <taxon>Ascaridoidea</taxon>
        <taxon>Ascarididae</taxon>
        <taxon>Parascaris</taxon>
    </lineage>
</organism>
<accession>A0A915AJ33</accession>
<keyword evidence="9" id="KW-1185">Reference proteome</keyword>
<comment type="caution">
    <text evidence="6">Lacks conserved residue(s) required for the propagation of feature annotation.</text>
</comment>
<keyword evidence="5" id="KW-0067">ATP-binding</keyword>
<evidence type="ECO:0000256" key="4">
    <source>
        <dbReference type="ARBA" id="ARBA00022777"/>
    </source>
</evidence>
<evidence type="ECO:0000256" key="3">
    <source>
        <dbReference type="ARBA" id="ARBA00022741"/>
    </source>
</evidence>
<dbReference type="AlphaFoldDB" id="A0A915AJ33"/>
<evidence type="ECO:0000256" key="5">
    <source>
        <dbReference type="ARBA" id="ARBA00022840"/>
    </source>
</evidence>
<evidence type="ECO:0000259" key="8">
    <source>
        <dbReference type="SMART" id="SM00562"/>
    </source>
</evidence>
<dbReference type="GO" id="GO:0006183">
    <property type="term" value="P:GTP biosynthetic process"/>
    <property type="evidence" value="ECO:0007669"/>
    <property type="project" value="InterPro"/>
</dbReference>
<dbReference type="PANTHER" id="PTHR46161:SF3">
    <property type="entry name" value="NUCLEOSIDE DIPHOSPHATE KINASE DDB_G0292928-RELATED"/>
    <property type="match status" value="1"/>
</dbReference>
<dbReference type="Gene3D" id="3.30.70.141">
    <property type="entry name" value="Nucleoside diphosphate kinase-like domain"/>
    <property type="match status" value="1"/>
</dbReference>
<dbReference type="SUPFAM" id="SSF54919">
    <property type="entry name" value="Nucleoside diphosphate kinase, NDK"/>
    <property type="match status" value="1"/>
</dbReference>
<reference evidence="10" key="1">
    <citation type="submission" date="2022-11" db="UniProtKB">
        <authorList>
            <consortium name="WormBaseParasite"/>
        </authorList>
    </citation>
    <scope>IDENTIFICATION</scope>
</reference>
<protein>
    <submittedName>
        <fullName evidence="10">Nucleoside diphosphate kinase-like domain-containing protein</fullName>
    </submittedName>
</protein>
<evidence type="ECO:0000256" key="6">
    <source>
        <dbReference type="PROSITE-ProRule" id="PRU00706"/>
    </source>
</evidence>